<evidence type="ECO:0000259" key="1">
    <source>
        <dbReference type="Pfam" id="PF00857"/>
    </source>
</evidence>
<dbReference type="InterPro" id="IPR036380">
    <property type="entry name" value="Isochorismatase-like_sf"/>
</dbReference>
<gene>
    <name evidence="2" type="ORF">5H12_24</name>
</gene>
<accession>A9LGR5</accession>
<proteinExistence type="predicted"/>
<dbReference type="EMBL" id="EF591884">
    <property type="protein sequence ID" value="ABX10586.1"/>
    <property type="molecule type" value="Genomic_DNA"/>
</dbReference>
<dbReference type="PANTHER" id="PTHR14119">
    <property type="entry name" value="HYDROLASE"/>
    <property type="match status" value="1"/>
</dbReference>
<reference evidence="2" key="1">
    <citation type="journal article" date="2007" name="ISME J.">
        <title>Fosmids of novel marine Planctomycetes from the Namibian and Oregon coast upwelling systems and their cross-comparison with planctomycete genomes.</title>
        <authorList>
            <person name="Woebken D."/>
            <person name="Teeling H."/>
            <person name="Wecker P."/>
            <person name="Dumitriu A."/>
            <person name="Kostadinov I."/>
            <person name="DeLong E.F."/>
            <person name="Amann R."/>
            <person name="Gloeckner F.O."/>
        </authorList>
    </citation>
    <scope>NUCLEOTIDE SEQUENCE</scope>
</reference>
<sequence>MSENLQNDSLRSPLLMNRHDTGLVVIDVQQKLIPLVQDHLLICWNIGRLIRGCNILNIPVIASEQYPTGLGKTIDSLSSLLNEGNSPFLEKTMFSCRELSSEFRKLENRGIHNLIITGVESHVCVLQSALDLISQGFNVFVPVDAIGSRYPVDHETALCRLDTSGATLVTTEMVLFELCERSGTPEFKEISQLVKEAGPAEN</sequence>
<dbReference type="CDD" id="cd01012">
    <property type="entry name" value="YcaC_related"/>
    <property type="match status" value="1"/>
</dbReference>
<dbReference type="InterPro" id="IPR050993">
    <property type="entry name" value="Isochorismatase_domain"/>
</dbReference>
<dbReference type="PANTHER" id="PTHR14119:SF3">
    <property type="entry name" value="ISOCHORISMATASE DOMAIN-CONTAINING PROTEIN 2"/>
    <property type="match status" value="1"/>
</dbReference>
<dbReference type="GO" id="GO:0016787">
    <property type="term" value="F:hydrolase activity"/>
    <property type="evidence" value="ECO:0007669"/>
    <property type="project" value="UniProtKB-KW"/>
</dbReference>
<dbReference type="SUPFAM" id="SSF52499">
    <property type="entry name" value="Isochorismatase-like hydrolases"/>
    <property type="match status" value="1"/>
</dbReference>
<dbReference type="InterPro" id="IPR000868">
    <property type="entry name" value="Isochorismatase-like_dom"/>
</dbReference>
<keyword evidence="2" id="KW-0378">Hydrolase</keyword>
<protein>
    <submittedName>
        <fullName evidence="2">Isochorismatase hydrolase family protein</fullName>
    </submittedName>
</protein>
<evidence type="ECO:0000313" key="2">
    <source>
        <dbReference type="EMBL" id="ABX10586.1"/>
    </source>
</evidence>
<feature type="domain" description="Isochorismatase-like" evidence="1">
    <location>
        <begin position="22"/>
        <end position="172"/>
    </location>
</feature>
<dbReference type="Pfam" id="PF00857">
    <property type="entry name" value="Isochorismatase"/>
    <property type="match status" value="1"/>
</dbReference>
<dbReference type="Gene3D" id="3.40.50.850">
    <property type="entry name" value="Isochorismatase-like"/>
    <property type="match status" value="1"/>
</dbReference>
<name>A9LGR5_9BACT</name>
<organism evidence="2">
    <name type="scientific">uncultured planctomycete 5H12</name>
    <dbReference type="NCBI Taxonomy" id="455067"/>
    <lineage>
        <taxon>Bacteria</taxon>
        <taxon>Pseudomonadati</taxon>
        <taxon>Planctomycetota</taxon>
        <taxon>Planctomycetia</taxon>
        <taxon>Planctomycetales</taxon>
        <taxon>environmental samples</taxon>
    </lineage>
</organism>
<dbReference type="AlphaFoldDB" id="A9LGR5"/>